<evidence type="ECO:0000313" key="4">
    <source>
        <dbReference type="EMBL" id="CAD9579099.1"/>
    </source>
</evidence>
<dbReference type="Pfam" id="PF03099">
    <property type="entry name" value="BPL_LplA_LipB"/>
    <property type="match status" value="1"/>
</dbReference>
<dbReference type="EMBL" id="HBGY01015060">
    <property type="protein sequence ID" value="CAD9579099.1"/>
    <property type="molecule type" value="Transcribed_RNA"/>
</dbReference>
<sequence>MRAARSTTYFAALLSSSNPSSCFTTSFSPQQHTTLSFAFPKPTSFTTIITNNPSITTISKRQYHSNCQRRRMHRNNNNFQQHSNIYTTTTYRGRALFATTAQSFDWNHVPSIGSTQDEAKRKLSEDSTADNSSNFRFAISASEQTLGRGTNGRTWVSNQGNVYLTVALPWDSLPVPVTLLPLKVGCIIVQNVKQILSKSNAKVTLKWPNDVLINEQKVAGVLIEIGSDAQDNNYFLVGIGINVVSAPEVPTSGAQRGRKATYIRQHMDDDNTDDEAMISLSEDLARNVATQLFQWIDEHDTHNSINANDISAQLIQEWKQHVDNWGKKLIMRDDADGDFATVVPIDVEMDGQLRVRDRFGNEKLLCADYLL</sequence>
<dbReference type="Gene3D" id="3.30.930.10">
    <property type="entry name" value="Bira Bifunctional Protein, Domain 2"/>
    <property type="match status" value="1"/>
</dbReference>
<organism evidence="5">
    <name type="scientific">Leptocylindrus danicus</name>
    <dbReference type="NCBI Taxonomy" id="163516"/>
    <lineage>
        <taxon>Eukaryota</taxon>
        <taxon>Sar</taxon>
        <taxon>Stramenopiles</taxon>
        <taxon>Ochrophyta</taxon>
        <taxon>Bacillariophyta</taxon>
        <taxon>Coscinodiscophyceae</taxon>
        <taxon>Chaetocerotophycidae</taxon>
        <taxon>Leptocylindrales</taxon>
        <taxon>Leptocylindraceae</taxon>
        <taxon>Leptocylindrus</taxon>
    </lineage>
</organism>
<evidence type="ECO:0000259" key="3">
    <source>
        <dbReference type="PROSITE" id="PS51733"/>
    </source>
</evidence>
<gene>
    <name evidence="4" type="ORF">LDAN0321_LOCUS9765</name>
    <name evidence="5" type="ORF">LDAN0321_LOCUS9766</name>
</gene>
<dbReference type="GO" id="GO:0005737">
    <property type="term" value="C:cytoplasm"/>
    <property type="evidence" value="ECO:0007669"/>
    <property type="project" value="TreeGrafter"/>
</dbReference>
<dbReference type="CDD" id="cd16442">
    <property type="entry name" value="BPL"/>
    <property type="match status" value="1"/>
</dbReference>
<name>A0A6U2NYN8_9STRA</name>
<dbReference type="EMBL" id="HBGY01015061">
    <property type="protein sequence ID" value="CAD9579103.1"/>
    <property type="molecule type" value="Transcribed_RNA"/>
</dbReference>
<proteinExistence type="inferred from homology"/>
<dbReference type="InterPro" id="IPR004143">
    <property type="entry name" value="BPL_LPL_catalytic"/>
</dbReference>
<dbReference type="InterPro" id="IPR004408">
    <property type="entry name" value="Biotin_CoA_COase_ligase"/>
</dbReference>
<protein>
    <recommendedName>
        <fullName evidence="3">BPL/LPL catalytic domain-containing protein</fullName>
    </recommendedName>
</protein>
<comment type="similarity">
    <text evidence="1">Belongs to the biotin--protein ligase family.</text>
</comment>
<dbReference type="PROSITE" id="PS51733">
    <property type="entry name" value="BPL_LPL_CATALYTIC"/>
    <property type="match status" value="1"/>
</dbReference>
<evidence type="ECO:0000256" key="2">
    <source>
        <dbReference type="ARBA" id="ARBA00022598"/>
    </source>
</evidence>
<dbReference type="PANTHER" id="PTHR12835:SF5">
    <property type="entry name" value="BIOTIN--PROTEIN LIGASE"/>
    <property type="match status" value="1"/>
</dbReference>
<accession>A0A6U2NYN8</accession>
<dbReference type="InterPro" id="IPR045864">
    <property type="entry name" value="aa-tRNA-synth_II/BPL/LPL"/>
</dbReference>
<dbReference type="AlphaFoldDB" id="A0A6U2NYN8"/>
<feature type="domain" description="BPL/LPL catalytic" evidence="3">
    <location>
        <begin position="95"/>
        <end position="292"/>
    </location>
</feature>
<dbReference type="PANTHER" id="PTHR12835">
    <property type="entry name" value="BIOTIN PROTEIN LIGASE"/>
    <property type="match status" value="1"/>
</dbReference>
<evidence type="ECO:0000313" key="5">
    <source>
        <dbReference type="EMBL" id="CAD9579103.1"/>
    </source>
</evidence>
<reference evidence="5" key="1">
    <citation type="submission" date="2021-01" db="EMBL/GenBank/DDBJ databases">
        <authorList>
            <person name="Corre E."/>
            <person name="Pelletier E."/>
            <person name="Niang G."/>
            <person name="Scheremetjew M."/>
            <person name="Finn R."/>
            <person name="Kale V."/>
            <person name="Holt S."/>
            <person name="Cochrane G."/>
            <person name="Meng A."/>
            <person name="Brown T."/>
            <person name="Cohen L."/>
        </authorList>
    </citation>
    <scope>NUCLEOTIDE SEQUENCE</scope>
    <source>
        <strain evidence="5">B650</strain>
    </source>
</reference>
<evidence type="ECO:0000256" key="1">
    <source>
        <dbReference type="ARBA" id="ARBA00009934"/>
    </source>
</evidence>
<keyword evidence="2" id="KW-0436">Ligase</keyword>
<dbReference type="GO" id="GO:0004077">
    <property type="term" value="F:biotin--[biotin carboxyl-carrier protein] ligase activity"/>
    <property type="evidence" value="ECO:0007669"/>
    <property type="project" value="InterPro"/>
</dbReference>
<dbReference type="NCBIfam" id="TIGR00121">
    <property type="entry name" value="birA_ligase"/>
    <property type="match status" value="1"/>
</dbReference>
<dbReference type="SUPFAM" id="SSF55681">
    <property type="entry name" value="Class II aaRS and biotin synthetases"/>
    <property type="match status" value="1"/>
</dbReference>